<evidence type="ECO:0000313" key="1">
    <source>
        <dbReference type="EMBL" id="CCA16895.1"/>
    </source>
</evidence>
<organism evidence="1">
    <name type="scientific">Albugo laibachii Nc14</name>
    <dbReference type="NCBI Taxonomy" id="890382"/>
    <lineage>
        <taxon>Eukaryota</taxon>
        <taxon>Sar</taxon>
        <taxon>Stramenopiles</taxon>
        <taxon>Oomycota</taxon>
        <taxon>Peronosporomycetes</taxon>
        <taxon>Albuginales</taxon>
        <taxon>Albuginaceae</taxon>
        <taxon>Albugo</taxon>
    </lineage>
</organism>
<gene>
    <name evidence="1" type="primary">AlNc14C27G2633</name>
    <name evidence="1" type="ORF">ALNC14_030380</name>
</gene>
<protein>
    <submittedName>
        <fullName evidence="1">AlNc14C27G2633 protein</fullName>
    </submittedName>
</protein>
<accession>F0W700</accession>
<dbReference type="HOGENOM" id="CLU_147026_0_0_1"/>
<reference evidence="1" key="2">
    <citation type="submission" date="2011-02" db="EMBL/GenBank/DDBJ databases">
        <authorList>
            <person name="MacLean D."/>
        </authorList>
    </citation>
    <scope>NUCLEOTIDE SEQUENCE</scope>
</reference>
<dbReference type="EMBL" id="FR824072">
    <property type="protein sequence ID" value="CCA16895.1"/>
    <property type="molecule type" value="Genomic_DNA"/>
</dbReference>
<reference evidence="1" key="1">
    <citation type="journal article" date="2011" name="PLoS Biol.">
        <title>Gene gain and loss during evolution of obligate parasitism in the white rust pathogen of Arabidopsis thaliana.</title>
        <authorList>
            <person name="Kemen E."/>
            <person name="Gardiner A."/>
            <person name="Schultz-Larsen T."/>
            <person name="Kemen A.C."/>
            <person name="Balmuth A.L."/>
            <person name="Robert-Seilaniantz A."/>
            <person name="Bailey K."/>
            <person name="Holub E."/>
            <person name="Studholme D.J."/>
            <person name="Maclean D."/>
            <person name="Jones J.D."/>
        </authorList>
    </citation>
    <scope>NUCLEOTIDE SEQUENCE</scope>
</reference>
<name>F0W700_9STRA</name>
<proteinExistence type="predicted"/>
<dbReference type="AlphaFoldDB" id="F0W700"/>
<sequence length="108" mass="12495">MGLDDLLSANTKRARATAVNAFLRFIQSEDVDLESIILNSEKSKNVQLRFISIMQTFFYDTLEGYCCVFLRDLYKSGTVYQLCTSCVPFCLKHPMGRRSDLLWYAMEE</sequence>